<dbReference type="HOGENOM" id="CLU_040416_2_0_5"/>
<evidence type="ECO:0000256" key="4">
    <source>
        <dbReference type="HAMAP-Rule" id="MF_00528"/>
    </source>
</evidence>
<dbReference type="GO" id="GO:0005737">
    <property type="term" value="C:cytoplasm"/>
    <property type="evidence" value="ECO:0007669"/>
    <property type="project" value="UniProtKB-SubCell"/>
</dbReference>
<dbReference type="Pfam" id="PF02545">
    <property type="entry name" value="Maf"/>
    <property type="match status" value="1"/>
</dbReference>
<feature type="site" description="Important for substrate specificity" evidence="4">
    <location>
        <position position="148"/>
    </location>
</feature>
<dbReference type="CDD" id="cd00555">
    <property type="entry name" value="Maf"/>
    <property type="match status" value="1"/>
</dbReference>
<keyword evidence="6" id="KW-1185">Reference proteome</keyword>
<dbReference type="STRING" id="1123360.thalar_00579"/>
<dbReference type="eggNOG" id="COG0424">
    <property type="taxonomic scope" value="Bacteria"/>
</dbReference>
<comment type="function">
    <text evidence="4">Nucleoside triphosphate pyrophosphatase that hydrolyzes dTTP and UTP. May have a dual role in cell division arrest and in preventing the incorporation of modified nucleotides into cellular nucleic acids.</text>
</comment>
<sequence>MLGSGSPRRLELLATLGITPDDIRPPDIDEDPLPAEKPRDYCRRIARSKAEALTLGDDEVALCADTTVALGRRILGKPADAAEAAQFLLKLSGRRHRVITAMAVKRGDRIWERDVVTMVRMKNLSDEELNAYLATDDWQGKAGGYAIQGPAGAFIPWIQGSYTGVMGLPVAEAATMLRAAGYEARP</sequence>
<dbReference type="SUPFAM" id="SSF52972">
    <property type="entry name" value="ITPase-like"/>
    <property type="match status" value="1"/>
</dbReference>
<comment type="similarity">
    <text evidence="4">Belongs to the Maf family. YhdE subfamily.</text>
</comment>
<proteinExistence type="inferred from homology"/>
<evidence type="ECO:0000256" key="1">
    <source>
        <dbReference type="ARBA" id="ARBA00001968"/>
    </source>
</evidence>
<comment type="cofactor">
    <cofactor evidence="1 4">
        <name>a divalent metal cation</name>
        <dbReference type="ChEBI" id="CHEBI:60240"/>
    </cofactor>
</comment>
<comment type="catalytic activity">
    <reaction evidence="4">
        <text>UTP + H2O = UMP + diphosphate + H(+)</text>
        <dbReference type="Rhea" id="RHEA:29395"/>
        <dbReference type="ChEBI" id="CHEBI:15377"/>
        <dbReference type="ChEBI" id="CHEBI:15378"/>
        <dbReference type="ChEBI" id="CHEBI:33019"/>
        <dbReference type="ChEBI" id="CHEBI:46398"/>
        <dbReference type="ChEBI" id="CHEBI:57865"/>
        <dbReference type="EC" id="3.6.1.9"/>
    </reaction>
</comment>
<dbReference type="Gene3D" id="3.90.950.10">
    <property type="match status" value="1"/>
</dbReference>
<comment type="caution">
    <text evidence="5">The sequence shown here is derived from an EMBL/GenBank/DDBJ whole genome shotgun (WGS) entry which is preliminary data.</text>
</comment>
<keyword evidence="3 4" id="KW-0546">Nucleotide metabolism</keyword>
<comment type="catalytic activity">
    <reaction evidence="4">
        <text>dTTP + H2O = dTMP + diphosphate + H(+)</text>
        <dbReference type="Rhea" id="RHEA:28534"/>
        <dbReference type="ChEBI" id="CHEBI:15377"/>
        <dbReference type="ChEBI" id="CHEBI:15378"/>
        <dbReference type="ChEBI" id="CHEBI:33019"/>
        <dbReference type="ChEBI" id="CHEBI:37568"/>
        <dbReference type="ChEBI" id="CHEBI:63528"/>
        <dbReference type="EC" id="3.6.1.9"/>
    </reaction>
</comment>
<dbReference type="PANTHER" id="PTHR43213:SF5">
    <property type="entry name" value="BIFUNCTIONAL DTTP_UTP PYROPHOSPHATASE_METHYLTRANSFERASE PROTEIN-RELATED"/>
    <property type="match status" value="1"/>
</dbReference>
<feature type="site" description="Important for substrate specificity" evidence="4">
    <location>
        <position position="66"/>
    </location>
</feature>
<accession>S9QI66</accession>
<organism evidence="5 6">
    <name type="scientific">Litoreibacter arenae DSM 19593</name>
    <dbReference type="NCBI Taxonomy" id="1123360"/>
    <lineage>
        <taxon>Bacteria</taxon>
        <taxon>Pseudomonadati</taxon>
        <taxon>Pseudomonadota</taxon>
        <taxon>Alphaproteobacteria</taxon>
        <taxon>Rhodobacterales</taxon>
        <taxon>Roseobacteraceae</taxon>
        <taxon>Litoreibacter</taxon>
    </lineage>
</organism>
<dbReference type="GO" id="GO:0036218">
    <property type="term" value="F:dTTP diphosphatase activity"/>
    <property type="evidence" value="ECO:0007669"/>
    <property type="project" value="RHEA"/>
</dbReference>
<dbReference type="PIRSF" id="PIRSF006305">
    <property type="entry name" value="Maf"/>
    <property type="match status" value="1"/>
</dbReference>
<dbReference type="InterPro" id="IPR003697">
    <property type="entry name" value="Maf-like"/>
</dbReference>
<reference evidence="6" key="1">
    <citation type="journal article" date="2013" name="Stand. Genomic Sci.">
        <title>Genome sequence of the Litoreibacter arenae type strain (DSM 19593(T)), a member of the Roseobacter clade isolated from sea sand.</title>
        <authorList>
            <person name="Riedel T."/>
            <person name="Fiebig A."/>
            <person name="Petersen J."/>
            <person name="Gronow S."/>
            <person name="Kyrpides N.C."/>
            <person name="Goker M."/>
            <person name="Klenk H.P."/>
        </authorList>
    </citation>
    <scope>NUCLEOTIDE SEQUENCE [LARGE SCALE GENOMIC DNA]</scope>
    <source>
        <strain evidence="6">DSM 19593</strain>
    </source>
</reference>
<dbReference type="InterPro" id="IPR029001">
    <property type="entry name" value="ITPase-like_fam"/>
</dbReference>
<gene>
    <name evidence="5" type="ORF">thalar_00579</name>
</gene>
<dbReference type="AlphaFoldDB" id="S9QI66"/>
<comment type="caution">
    <text evidence="4">Lacks conserved residue(s) required for the propagation of feature annotation.</text>
</comment>
<evidence type="ECO:0000256" key="3">
    <source>
        <dbReference type="ARBA" id="ARBA00023080"/>
    </source>
</evidence>
<dbReference type="EMBL" id="AONI01000006">
    <property type="protein sequence ID" value="EPX81131.1"/>
    <property type="molecule type" value="Genomic_DNA"/>
</dbReference>
<evidence type="ECO:0000256" key="2">
    <source>
        <dbReference type="ARBA" id="ARBA00022801"/>
    </source>
</evidence>
<dbReference type="PANTHER" id="PTHR43213">
    <property type="entry name" value="BIFUNCTIONAL DTTP/UTP PYROPHOSPHATASE/METHYLTRANSFERASE PROTEIN-RELATED"/>
    <property type="match status" value="1"/>
</dbReference>
<dbReference type="PATRIC" id="fig|1123360.3.peg.573"/>
<evidence type="ECO:0000313" key="6">
    <source>
        <dbReference type="Proteomes" id="UP000015351"/>
    </source>
</evidence>
<protein>
    <recommendedName>
        <fullName evidence="4">dTTP/UTP pyrophosphatase</fullName>
        <shortName evidence="4">dTTPase/UTPase</shortName>
        <ecNumber evidence="4">3.6.1.9</ecNumber>
    </recommendedName>
    <alternativeName>
        <fullName evidence="4">Nucleoside triphosphate pyrophosphatase</fullName>
    </alternativeName>
    <alternativeName>
        <fullName evidence="4">Nucleotide pyrophosphatase</fullName>
        <shortName evidence="4">Nucleotide PPase</shortName>
    </alternativeName>
</protein>
<name>S9QI66_9RHOB</name>
<keyword evidence="4" id="KW-0963">Cytoplasm</keyword>
<comment type="subcellular location">
    <subcellularLocation>
        <location evidence="4">Cytoplasm</location>
    </subcellularLocation>
</comment>
<keyword evidence="2 4" id="KW-0378">Hydrolase</keyword>
<evidence type="ECO:0000313" key="5">
    <source>
        <dbReference type="EMBL" id="EPX81131.1"/>
    </source>
</evidence>
<dbReference type="Proteomes" id="UP000015351">
    <property type="component" value="Unassembled WGS sequence"/>
</dbReference>
<dbReference type="NCBIfam" id="TIGR00172">
    <property type="entry name" value="maf"/>
    <property type="match status" value="1"/>
</dbReference>
<feature type="site" description="Important for substrate specificity" evidence="4">
    <location>
        <position position="8"/>
    </location>
</feature>
<dbReference type="EC" id="3.6.1.9" evidence="4"/>
<dbReference type="GO" id="GO:0009117">
    <property type="term" value="P:nucleotide metabolic process"/>
    <property type="evidence" value="ECO:0007669"/>
    <property type="project" value="UniProtKB-KW"/>
</dbReference>
<feature type="active site" description="Proton acceptor" evidence="4">
    <location>
        <position position="65"/>
    </location>
</feature>
<dbReference type="GO" id="GO:0036221">
    <property type="term" value="F:UTP diphosphatase activity"/>
    <property type="evidence" value="ECO:0007669"/>
    <property type="project" value="RHEA"/>
</dbReference>
<dbReference type="HAMAP" id="MF_00528">
    <property type="entry name" value="Maf"/>
    <property type="match status" value="1"/>
</dbReference>